<feature type="transmembrane region" description="Helical" evidence="6">
    <location>
        <begin position="201"/>
        <end position="218"/>
    </location>
</feature>
<dbReference type="Proteomes" id="UP001501490">
    <property type="component" value="Unassembled WGS sequence"/>
</dbReference>
<evidence type="ECO:0000256" key="6">
    <source>
        <dbReference type="RuleBase" id="RU361157"/>
    </source>
</evidence>
<dbReference type="InterPro" id="IPR047817">
    <property type="entry name" value="ABC2_TM_bact-type"/>
</dbReference>
<dbReference type="Pfam" id="PF01061">
    <property type="entry name" value="ABC2_membrane"/>
    <property type="match status" value="1"/>
</dbReference>
<keyword evidence="10" id="KW-1185">Reference proteome</keyword>
<protein>
    <recommendedName>
        <fullName evidence="6">Transport permease protein</fullName>
    </recommendedName>
</protein>
<evidence type="ECO:0000256" key="3">
    <source>
        <dbReference type="ARBA" id="ARBA00022989"/>
    </source>
</evidence>
<comment type="similarity">
    <text evidence="6">Belongs to the ABC-2 integral membrane protein family.</text>
</comment>
<feature type="transmembrane region" description="Helical" evidence="6">
    <location>
        <begin position="130"/>
        <end position="156"/>
    </location>
</feature>
<dbReference type="InterPro" id="IPR051784">
    <property type="entry name" value="Nod_factor_ABC_transporter"/>
</dbReference>
<dbReference type="PROSITE" id="PS51012">
    <property type="entry name" value="ABC_TM2"/>
    <property type="match status" value="1"/>
</dbReference>
<dbReference type="InterPro" id="IPR013525">
    <property type="entry name" value="ABC2_TM"/>
</dbReference>
<reference evidence="10" key="1">
    <citation type="journal article" date="2019" name="Int. J. Syst. Evol. Microbiol.">
        <title>The Global Catalogue of Microorganisms (GCM) 10K type strain sequencing project: providing services to taxonomists for standard genome sequencing and annotation.</title>
        <authorList>
            <consortium name="The Broad Institute Genomics Platform"/>
            <consortium name="The Broad Institute Genome Sequencing Center for Infectious Disease"/>
            <person name="Wu L."/>
            <person name="Ma J."/>
        </authorList>
    </citation>
    <scope>NUCLEOTIDE SEQUENCE [LARGE SCALE GENOMIC DNA]</scope>
    <source>
        <strain evidence="10">JCM 16929</strain>
    </source>
</reference>
<gene>
    <name evidence="9" type="ORF">GCM10022236_37390</name>
</gene>
<feature type="transmembrane region" description="Helical" evidence="6">
    <location>
        <begin position="168"/>
        <end position="189"/>
    </location>
</feature>
<dbReference type="EMBL" id="BAABAB010000028">
    <property type="protein sequence ID" value="GAA3631336.1"/>
    <property type="molecule type" value="Genomic_DNA"/>
</dbReference>
<evidence type="ECO:0000256" key="4">
    <source>
        <dbReference type="ARBA" id="ARBA00023136"/>
    </source>
</evidence>
<keyword evidence="2 6" id="KW-0812">Transmembrane</keyword>
<comment type="caution">
    <text evidence="9">The sequence shown here is derived from an EMBL/GenBank/DDBJ whole genome shotgun (WGS) entry which is preliminary data.</text>
</comment>
<evidence type="ECO:0000313" key="9">
    <source>
        <dbReference type="EMBL" id="GAA3631336.1"/>
    </source>
</evidence>
<keyword evidence="6" id="KW-1003">Cell membrane</keyword>
<keyword evidence="3 6" id="KW-1133">Transmembrane helix</keyword>
<feature type="transmembrane region" description="Helical" evidence="6">
    <location>
        <begin position="256"/>
        <end position="278"/>
    </location>
</feature>
<name>A0ABP7AG48_9ACTN</name>
<evidence type="ECO:0000256" key="2">
    <source>
        <dbReference type="ARBA" id="ARBA00022692"/>
    </source>
</evidence>
<evidence type="ECO:0000256" key="7">
    <source>
        <dbReference type="SAM" id="MobiDB-lite"/>
    </source>
</evidence>
<keyword evidence="5" id="KW-0046">Antibiotic resistance</keyword>
<comment type="subcellular location">
    <subcellularLocation>
        <location evidence="6">Cell membrane</location>
        <topology evidence="6">Multi-pass membrane protein</topology>
    </subcellularLocation>
    <subcellularLocation>
        <location evidence="1">Membrane</location>
        <topology evidence="1">Multi-pass membrane protein</topology>
    </subcellularLocation>
</comment>
<feature type="transmembrane region" description="Helical" evidence="6">
    <location>
        <begin position="88"/>
        <end position="109"/>
    </location>
</feature>
<dbReference type="RefSeq" id="WP_344807390.1">
    <property type="nucleotide sequence ID" value="NZ_BAABAB010000028.1"/>
</dbReference>
<dbReference type="PANTHER" id="PTHR43229">
    <property type="entry name" value="NODULATION PROTEIN J"/>
    <property type="match status" value="1"/>
</dbReference>
<feature type="domain" description="ABC transmembrane type-2" evidence="8">
    <location>
        <begin position="52"/>
        <end position="281"/>
    </location>
</feature>
<evidence type="ECO:0000313" key="10">
    <source>
        <dbReference type="Proteomes" id="UP001501490"/>
    </source>
</evidence>
<keyword evidence="4 6" id="KW-0472">Membrane</keyword>
<keyword evidence="6" id="KW-0813">Transport</keyword>
<sequence length="282" mass="30087">MSATTVARRADTGRPTSSLVPEGPAAGSLAGYLRHVLVVAKRSLIKTWRTPEALIDVTVQPIIFLAMFTYIFGGAIAPDGSQQQYLQFLLPGILGQTIAMAGIALGTNLNTDIEKGIFDRFRSLPIGRSVPLVGAVTADVARYITLCVVTMGAGYLMGFRVMTGPAQAFAAMGLCIAFALCFCWISVFIGMVARTSGSVQALGFLIVLPLSFGSNTFVPTATMPGWLQTFVNVNPISHLVSTVRALMLGGSYGTDLAWTLGWMAVLLVVFVPLALWGYRKRA</sequence>
<evidence type="ECO:0000256" key="1">
    <source>
        <dbReference type="ARBA" id="ARBA00004141"/>
    </source>
</evidence>
<dbReference type="PANTHER" id="PTHR43229:SF2">
    <property type="entry name" value="NODULATION PROTEIN J"/>
    <property type="match status" value="1"/>
</dbReference>
<dbReference type="PIRSF" id="PIRSF006648">
    <property type="entry name" value="DrrB"/>
    <property type="match status" value="1"/>
</dbReference>
<dbReference type="InterPro" id="IPR000412">
    <property type="entry name" value="ABC_2_transport"/>
</dbReference>
<feature type="region of interest" description="Disordered" evidence="7">
    <location>
        <begin position="1"/>
        <end position="22"/>
    </location>
</feature>
<feature type="transmembrane region" description="Helical" evidence="6">
    <location>
        <begin position="53"/>
        <end position="76"/>
    </location>
</feature>
<accession>A0ABP7AG48</accession>
<proteinExistence type="inferred from homology"/>
<organism evidence="9 10">
    <name type="scientific">Microlunatus ginsengisoli</name>
    <dbReference type="NCBI Taxonomy" id="363863"/>
    <lineage>
        <taxon>Bacteria</taxon>
        <taxon>Bacillati</taxon>
        <taxon>Actinomycetota</taxon>
        <taxon>Actinomycetes</taxon>
        <taxon>Propionibacteriales</taxon>
        <taxon>Propionibacteriaceae</taxon>
        <taxon>Microlunatus</taxon>
    </lineage>
</organism>
<evidence type="ECO:0000259" key="8">
    <source>
        <dbReference type="PROSITE" id="PS51012"/>
    </source>
</evidence>
<evidence type="ECO:0000256" key="5">
    <source>
        <dbReference type="ARBA" id="ARBA00023251"/>
    </source>
</evidence>